<dbReference type="NCBIfam" id="TIGR01643">
    <property type="entry name" value="YD_repeat_2x"/>
    <property type="match status" value="10"/>
</dbReference>
<evidence type="ECO:0000259" key="4">
    <source>
        <dbReference type="Pfam" id="PF25023"/>
    </source>
</evidence>
<dbReference type="InterPro" id="IPR006530">
    <property type="entry name" value="YD"/>
</dbReference>
<feature type="region of interest" description="Disordered" evidence="2">
    <location>
        <begin position="1427"/>
        <end position="1461"/>
    </location>
</feature>
<feature type="domain" description="Teneurin-like YD-shell" evidence="4">
    <location>
        <begin position="848"/>
        <end position="982"/>
    </location>
</feature>
<comment type="caution">
    <text evidence="6">The sequence shown here is derived from an EMBL/GenBank/DDBJ whole genome shotgun (WGS) entry which is preliminary data.</text>
</comment>
<feature type="domain" description="DUF6531" evidence="3">
    <location>
        <begin position="386"/>
        <end position="458"/>
    </location>
</feature>
<dbReference type="InterPro" id="IPR050708">
    <property type="entry name" value="T6SS_VgrG/RHS"/>
</dbReference>
<feature type="region of interest" description="Disordered" evidence="2">
    <location>
        <begin position="302"/>
        <end position="386"/>
    </location>
</feature>
<dbReference type="PANTHER" id="PTHR32305:SF15">
    <property type="entry name" value="PROTEIN RHSA-RELATED"/>
    <property type="match status" value="1"/>
</dbReference>
<name>A0ABW0CQY4_STRCD</name>
<dbReference type="Gene3D" id="2.180.10.10">
    <property type="entry name" value="RHS repeat-associated core"/>
    <property type="match status" value="3"/>
</dbReference>
<feature type="region of interest" description="Disordered" evidence="2">
    <location>
        <begin position="249"/>
        <end position="283"/>
    </location>
</feature>
<dbReference type="NCBIfam" id="TIGR03696">
    <property type="entry name" value="Rhs_assc_core"/>
    <property type="match status" value="1"/>
</dbReference>
<evidence type="ECO:0000256" key="1">
    <source>
        <dbReference type="ARBA" id="ARBA00022737"/>
    </source>
</evidence>
<dbReference type="Pfam" id="PF25547">
    <property type="entry name" value="WXG100_2"/>
    <property type="match status" value="1"/>
</dbReference>
<dbReference type="RefSeq" id="WP_380857689.1">
    <property type="nucleotide sequence ID" value="NZ_JBHSKM010000019.1"/>
</dbReference>
<feature type="compositionally biased region" description="Basic and acidic residues" evidence="2">
    <location>
        <begin position="302"/>
        <end position="331"/>
    </location>
</feature>
<dbReference type="Proteomes" id="UP001596263">
    <property type="component" value="Unassembled WGS sequence"/>
</dbReference>
<gene>
    <name evidence="6" type="ORF">ACFPQ9_25695</name>
</gene>
<dbReference type="InterPro" id="IPR022385">
    <property type="entry name" value="Rhs_assc_core"/>
</dbReference>
<dbReference type="InterPro" id="IPR031325">
    <property type="entry name" value="RHS_repeat"/>
</dbReference>
<dbReference type="PANTHER" id="PTHR32305">
    <property type="match status" value="1"/>
</dbReference>
<dbReference type="Pfam" id="PF05593">
    <property type="entry name" value="RHS_repeat"/>
    <property type="match status" value="5"/>
</dbReference>
<keyword evidence="1" id="KW-0677">Repeat</keyword>
<sequence length="1550" mass="170010">MGYVLPGWLDEILDFIGINWPNVDEDDYREMADAMRELAEAFDEHAGEAVGAVNRLLSSSEGWAVDALQEHWGKVKTSHLEELPEVARLFADAMDVVADVIYGMKIKAEIELGAMAASVGISIGLAFVTGGLSALIGAAEIAAMREAVRRIIKEAADQIVDQIMAMVTEPVAAKLEKMIEDVVLDLAADAISPADGAEGGGAKGVTAMQLNSAGGSAGGGSAGAGGGGGAGRMRIDHAEYDRAAGDLGRMSESSMTRLSGSLDRAAGANNRTRGKDPFTQGIDSVVDGATKGMKKAVERIVKHTGETIPKNLRDTSENHKRNEKANEDALKKIMGGQDGKGGPGSPSNASGGNGGPSGGKPDLLNKALNDPRHHSTEPKDRTCKEDPIDVASGQMLLEQTDLTLPGVLPLVLKRTHLSDYTFGTWFGRSWTSTLDERIEVDIRNKAVWAREDGTLLVYDGLPTPRQPEVLPLEGPRIPLRRTSELGAQHMEFVTTDPRTGWTKYFTRPRGEGWQLWLTTIADPHGNQIDIHRDGTGLPLSITHSGGYDVHLTVDRDLGRITQLSLRTGPAADDTVQVMAYGYDASGDLTEVVNSSGKPLRFDYDQDRITAWTDRNNSTYRYVHDAAGRVVRTVGPDGYLSGTFVYDTAKRTTLWTDALGHSTLYQLNDRSQIIAETDPLGHITRQTFDARDQLLTRTDPVGRSTAYTWDADGNLLVRQQADGSRTTFIYNELGLPVSIQRPDGTVMVQEFDECGNRTSVTNPMGATTRFTYDDQGHLTSVVDALGAVSRVRCDAAGLPIETTDPLGAVTRCERDAFGRQTSIIDPLGATTRLEWTVEGKLARRTHSDGTVEAWIYDGEGNCLSHTDTTGAVSRFEYTHFDLLSARIGPDNARYEFEHDAELRLRKVINPHGMAWNYEYDSAGRLTSESDFDDRVVTYSHDAAGGLTCRTTPAGAVIRFERDALGRAVARNAEGVVTSYAYDPMGRLVGAYSPDAALSLERDATGLIVAETVNGRTQRYTYDALGRRASRATPAGAISTWTYDAVGRRTELNSSGRSVKFERDRAGQELARRFGDSLTLVNTFDTLGRLTSQELLGPALQRVQHRAYTYRADSHPIAVDDHLAGSRSFDLDNAGRVTAVHADSWTETYAYDAVGNLTQASWPSSMPGHEATGQRTYSGTRIRSAGGVRYEYDNAGRIVLRQKVRLSAKPETWRYEWDVEDRLVSVTGPDGTRWRYQYDPLGRRIAKQCLASDGVSVAEQVDFTWDGTTLCEQTTHTPGTPQAVTLTWDHQGLRPLAQTERKFVGGSADQAEVDSRFYAIVTDLVGRPTELVDEGGAIAWRTRATLWGATAWNRTATAYTPLRFPGQYFDAESGLHYNYFRTYDPETARYLTPDPLGLAAGPNPRTYVRNPLAQTDHLGLAPDDCPKRLYRSPRLGRRDAARQGLDPAEHPATRTPDGKVHQGTAYLGDDEAVAAQYAGEGGFEPGFWEYTMKPEFRDEFPADEYRQPHENSRGRDEYEWLIPTDKIPRFNELIDGEPVWWDSMHGYSSRSQ</sequence>
<feature type="compositionally biased region" description="Basic and acidic residues" evidence="2">
    <location>
        <begin position="1434"/>
        <end position="1458"/>
    </location>
</feature>
<feature type="compositionally biased region" description="Basic and acidic residues" evidence="2">
    <location>
        <begin position="369"/>
        <end position="386"/>
    </location>
</feature>
<evidence type="ECO:0000259" key="3">
    <source>
        <dbReference type="Pfam" id="PF20148"/>
    </source>
</evidence>
<dbReference type="InterPro" id="IPR056823">
    <property type="entry name" value="TEN-like_YD-shell"/>
</dbReference>
<dbReference type="InterPro" id="IPR057746">
    <property type="entry name" value="CpnT-like_N"/>
</dbReference>
<organism evidence="6 7">
    <name type="scientific">Streptomyces coerulescens</name>
    <dbReference type="NCBI Taxonomy" id="29304"/>
    <lineage>
        <taxon>Bacteria</taxon>
        <taxon>Bacillati</taxon>
        <taxon>Actinomycetota</taxon>
        <taxon>Actinomycetes</taxon>
        <taxon>Kitasatosporales</taxon>
        <taxon>Streptomycetaceae</taxon>
        <taxon>Streptomyces</taxon>
    </lineage>
</organism>
<keyword evidence="7" id="KW-1185">Reference proteome</keyword>
<feature type="domain" description="Teneurin-like YD-shell" evidence="4">
    <location>
        <begin position="1127"/>
        <end position="1392"/>
    </location>
</feature>
<reference evidence="7" key="1">
    <citation type="journal article" date="2019" name="Int. J. Syst. Evol. Microbiol.">
        <title>The Global Catalogue of Microorganisms (GCM) 10K type strain sequencing project: providing services to taxonomists for standard genome sequencing and annotation.</title>
        <authorList>
            <consortium name="The Broad Institute Genomics Platform"/>
            <consortium name="The Broad Institute Genome Sequencing Center for Infectious Disease"/>
            <person name="Wu L."/>
            <person name="Ma J."/>
        </authorList>
    </citation>
    <scope>NUCLEOTIDE SEQUENCE [LARGE SCALE GENOMIC DNA]</scope>
    <source>
        <strain evidence="7">KCTC 42586</strain>
    </source>
</reference>
<evidence type="ECO:0000256" key="2">
    <source>
        <dbReference type="SAM" id="MobiDB-lite"/>
    </source>
</evidence>
<dbReference type="InterPro" id="IPR045351">
    <property type="entry name" value="DUF6531"/>
</dbReference>
<dbReference type="Pfam" id="PF25023">
    <property type="entry name" value="TEN_YD-shell"/>
    <property type="match status" value="2"/>
</dbReference>
<accession>A0ABW0CQY4</accession>
<protein>
    <submittedName>
        <fullName evidence="6">DUF6531 domain-containing protein</fullName>
    </submittedName>
</protein>
<feature type="domain" description="Outer membrane channel protein CpnT-like N-terminal" evidence="5">
    <location>
        <begin position="11"/>
        <end position="142"/>
    </location>
</feature>
<evidence type="ECO:0000259" key="5">
    <source>
        <dbReference type="Pfam" id="PF25547"/>
    </source>
</evidence>
<proteinExistence type="predicted"/>
<dbReference type="Pfam" id="PF20148">
    <property type="entry name" value="DUF6531"/>
    <property type="match status" value="1"/>
</dbReference>
<dbReference type="EMBL" id="JBHSKM010000019">
    <property type="protein sequence ID" value="MFC5217236.1"/>
    <property type="molecule type" value="Genomic_DNA"/>
</dbReference>
<evidence type="ECO:0000313" key="7">
    <source>
        <dbReference type="Proteomes" id="UP001596263"/>
    </source>
</evidence>
<evidence type="ECO:0000313" key="6">
    <source>
        <dbReference type="EMBL" id="MFC5217236.1"/>
    </source>
</evidence>